<organism evidence="9 10">
    <name type="scientific">Candidatus Alectryocaccomicrobium excrementavium</name>
    <dbReference type="NCBI Taxonomy" id="2840668"/>
    <lineage>
        <taxon>Bacteria</taxon>
        <taxon>Bacillati</taxon>
        <taxon>Bacillota</taxon>
        <taxon>Clostridia</taxon>
        <taxon>Candidatus Alectryocaccomicrobium</taxon>
    </lineage>
</organism>
<reference evidence="9" key="2">
    <citation type="journal article" date="2021" name="PeerJ">
        <title>Extensive microbial diversity within the chicken gut microbiome revealed by metagenomics and culture.</title>
        <authorList>
            <person name="Gilroy R."/>
            <person name="Ravi A."/>
            <person name="Getino M."/>
            <person name="Pursley I."/>
            <person name="Horton D.L."/>
            <person name="Alikhan N.F."/>
            <person name="Baker D."/>
            <person name="Gharbi K."/>
            <person name="Hall N."/>
            <person name="Watson M."/>
            <person name="Adriaenssens E.M."/>
            <person name="Foster-Nyarko E."/>
            <person name="Jarju S."/>
            <person name="Secka A."/>
            <person name="Antonio M."/>
            <person name="Oren A."/>
            <person name="Chaudhuri R.R."/>
            <person name="La Ragione R."/>
            <person name="Hildebrand F."/>
            <person name="Pallen M.J."/>
        </authorList>
    </citation>
    <scope>NUCLEOTIDE SEQUENCE</scope>
    <source>
        <strain evidence="9">13766</strain>
    </source>
</reference>
<evidence type="ECO:0000256" key="3">
    <source>
        <dbReference type="ARBA" id="ARBA00022692"/>
    </source>
</evidence>
<keyword evidence="3 7" id="KW-0812">Transmembrane</keyword>
<dbReference type="PANTHER" id="PTHR34390:SF2">
    <property type="entry name" value="SUCCINATE TRANSPORTER SUBUNIT YJJP-RELATED"/>
    <property type="match status" value="1"/>
</dbReference>
<dbReference type="AlphaFoldDB" id="A0A9D1FZ23"/>
<comment type="caution">
    <text evidence="9">The sequence shown here is derived from an EMBL/GenBank/DDBJ whole genome shotgun (WGS) entry which is preliminary data.</text>
</comment>
<evidence type="ECO:0000256" key="4">
    <source>
        <dbReference type="ARBA" id="ARBA00022989"/>
    </source>
</evidence>
<evidence type="ECO:0000256" key="5">
    <source>
        <dbReference type="ARBA" id="ARBA00023136"/>
    </source>
</evidence>
<comment type="subcellular location">
    <subcellularLocation>
        <location evidence="1">Cell membrane</location>
        <topology evidence="1">Multi-pass membrane protein</topology>
    </subcellularLocation>
</comment>
<feature type="domain" description="Threonine/serine exporter-like N-terminal" evidence="8">
    <location>
        <begin position="13"/>
        <end position="244"/>
    </location>
</feature>
<dbReference type="Pfam" id="PF06738">
    <property type="entry name" value="ThrE"/>
    <property type="match status" value="1"/>
</dbReference>
<dbReference type="EMBL" id="DVJN01000089">
    <property type="protein sequence ID" value="HIS92223.1"/>
    <property type="molecule type" value="Genomic_DNA"/>
</dbReference>
<protein>
    <submittedName>
        <fullName evidence="9">Threonine/serine exporter family protein</fullName>
    </submittedName>
</protein>
<dbReference type="Proteomes" id="UP000824140">
    <property type="component" value="Unassembled WGS sequence"/>
</dbReference>
<evidence type="ECO:0000256" key="7">
    <source>
        <dbReference type="SAM" id="Phobius"/>
    </source>
</evidence>
<dbReference type="GO" id="GO:0005886">
    <property type="term" value="C:plasma membrane"/>
    <property type="evidence" value="ECO:0007669"/>
    <property type="project" value="UniProtKB-SubCell"/>
</dbReference>
<name>A0A9D1FZ23_9FIRM</name>
<gene>
    <name evidence="9" type="ORF">IAA84_04315</name>
</gene>
<feature type="transmembrane region" description="Helical" evidence="7">
    <location>
        <begin position="115"/>
        <end position="134"/>
    </location>
</feature>
<evidence type="ECO:0000313" key="10">
    <source>
        <dbReference type="Proteomes" id="UP000824140"/>
    </source>
</evidence>
<feature type="transmembrane region" description="Helical" evidence="7">
    <location>
        <begin position="165"/>
        <end position="187"/>
    </location>
</feature>
<dbReference type="GO" id="GO:0022857">
    <property type="term" value="F:transmembrane transporter activity"/>
    <property type="evidence" value="ECO:0007669"/>
    <property type="project" value="InterPro"/>
</dbReference>
<proteinExistence type="inferred from homology"/>
<evidence type="ECO:0000256" key="6">
    <source>
        <dbReference type="ARBA" id="ARBA00034125"/>
    </source>
</evidence>
<keyword evidence="5 7" id="KW-0472">Membrane</keyword>
<keyword evidence="4 7" id="KW-1133">Transmembrane helix</keyword>
<keyword evidence="2" id="KW-1003">Cell membrane</keyword>
<feature type="transmembrane region" description="Helical" evidence="7">
    <location>
        <begin position="233"/>
        <end position="257"/>
    </location>
</feature>
<evidence type="ECO:0000259" key="8">
    <source>
        <dbReference type="Pfam" id="PF06738"/>
    </source>
</evidence>
<dbReference type="InterPro" id="IPR050539">
    <property type="entry name" value="ThrE_Dicarb/AminoAcid_Exp"/>
</dbReference>
<dbReference type="GO" id="GO:0015744">
    <property type="term" value="P:succinate transport"/>
    <property type="evidence" value="ECO:0007669"/>
    <property type="project" value="TreeGrafter"/>
</dbReference>
<dbReference type="PANTHER" id="PTHR34390">
    <property type="entry name" value="UPF0442 PROTEIN YJJB-RELATED"/>
    <property type="match status" value="1"/>
</dbReference>
<reference evidence="9" key="1">
    <citation type="submission" date="2020-10" db="EMBL/GenBank/DDBJ databases">
        <authorList>
            <person name="Gilroy R."/>
        </authorList>
    </citation>
    <scope>NUCLEOTIDE SEQUENCE</scope>
    <source>
        <strain evidence="9">13766</strain>
    </source>
</reference>
<dbReference type="InterPro" id="IPR010619">
    <property type="entry name" value="ThrE-like_N"/>
</dbReference>
<sequence length="258" mass="27167">MNGDMHKVISVARMAASLILSNGGETYRAEETAVHIGRTFGFDIDVIALPTGLTMTVRRGEESATSIARVSSRTTDLARLERVNAISRALESREMKLSDAELELKRIARPSPARVALSAAAGGGSAAMFALMFLGGWFDMLAAGLISAAVQVALRFLPDQEGMPLTCLIGGFLAAALSLALVTLCGMGDADRIILSNMMPLLPGLAFTNGIRDSMHGDMVSGGARICDAVMRAVVLATGAGIAMLGFLRLGGTFTWWM</sequence>
<evidence type="ECO:0000256" key="1">
    <source>
        <dbReference type="ARBA" id="ARBA00004651"/>
    </source>
</evidence>
<comment type="similarity">
    <text evidence="6">Belongs to the ThrE exporter (TC 2.A.79) family.</text>
</comment>
<evidence type="ECO:0000313" key="9">
    <source>
        <dbReference type="EMBL" id="HIS92223.1"/>
    </source>
</evidence>
<accession>A0A9D1FZ23</accession>
<evidence type="ECO:0000256" key="2">
    <source>
        <dbReference type="ARBA" id="ARBA00022475"/>
    </source>
</evidence>